<sequence length="267" mass="29608">MNNFVNILINEIKSVIEGLIGLAPEVSFKEEKQIIDIEPPYAKIELTADQGEAAVIIPPELATALGDLMLAGEGEAKSEMNEDDLDAIKEIVSNVFGSLSTTLEAQEDLPKLKFQIKNVIFIQEKEQLNYADDIVLECSIKEQKKDCHILLDNNLYSLISGGLLPASNETMHKESKELPEVKNLEMLLDIKLQLRVRIGTKVMLLKDVVSMDIGSIIELNQLANEPLEILIDDKKIGEGEVVIVDGNFGIQITSIGTKEERLNTLKK</sequence>
<accession>A0A292YG80</accession>
<dbReference type="InterPro" id="IPR001172">
    <property type="entry name" value="FliN_T3SS_HrcQb"/>
</dbReference>
<evidence type="ECO:0000256" key="1">
    <source>
        <dbReference type="ARBA" id="ARBA00004413"/>
    </source>
</evidence>
<reference evidence="10 11" key="1">
    <citation type="journal article" date="2017" name="Syst. Appl. Microbiol.">
        <title>Lebetimonas natsushimae sp. nov., a novel strictly anaerobic, moderately thermophilic chemoautotroph isolated from a deep-sea hydrothermal vent polychaete nest in the Mid-Okinawa Trough.</title>
        <authorList>
            <person name="Nagata R."/>
            <person name="Takaki Y."/>
            <person name="Tame A."/>
            <person name="Nunoura T."/>
            <person name="Muto H."/>
            <person name="Mino S."/>
            <person name="Sawayama S."/>
            <person name="Takai K."/>
            <person name="Nakagawa S."/>
        </authorList>
    </citation>
    <scope>NUCLEOTIDE SEQUENCE [LARGE SCALE GENOMIC DNA]</scope>
    <source>
        <strain evidence="10 11">HS1857</strain>
    </source>
</reference>
<dbReference type="InterPro" id="IPR028976">
    <property type="entry name" value="CheC-like_sf"/>
</dbReference>
<dbReference type="PANTHER" id="PTHR43484">
    <property type="match status" value="1"/>
</dbReference>
<keyword evidence="6" id="KW-0283">Flagellar rotation</keyword>
<evidence type="ECO:0000256" key="8">
    <source>
        <dbReference type="ARBA" id="ARBA00025044"/>
    </source>
</evidence>
<gene>
    <name evidence="10" type="ORF">LNAT_P1201</name>
</gene>
<dbReference type="InterPro" id="IPR051469">
    <property type="entry name" value="FliN/MopA/SpaO"/>
</dbReference>
<dbReference type="NCBIfam" id="TIGR02480">
    <property type="entry name" value="fliN"/>
    <property type="match status" value="1"/>
</dbReference>
<dbReference type="InterPro" id="IPR036429">
    <property type="entry name" value="SpoA-like_sf"/>
</dbReference>
<dbReference type="Gene3D" id="3.40.1550.10">
    <property type="entry name" value="CheC-like"/>
    <property type="match status" value="1"/>
</dbReference>
<evidence type="ECO:0000259" key="9">
    <source>
        <dbReference type="Pfam" id="PF01052"/>
    </source>
</evidence>
<dbReference type="RefSeq" id="WP_096259435.1">
    <property type="nucleotide sequence ID" value="NZ_BDME01000002.1"/>
</dbReference>
<dbReference type="EMBL" id="BDME01000002">
    <property type="protein sequence ID" value="GAX87904.1"/>
    <property type="molecule type" value="Genomic_DNA"/>
</dbReference>
<keyword evidence="4" id="KW-1003">Cell membrane</keyword>
<keyword evidence="10" id="KW-0969">Cilium</keyword>
<dbReference type="PANTHER" id="PTHR43484:SF1">
    <property type="entry name" value="FLAGELLAR MOTOR SWITCH PROTEIN FLIN"/>
    <property type="match status" value="1"/>
</dbReference>
<name>A0A292YG80_9BACT</name>
<dbReference type="SUPFAM" id="SSF103039">
    <property type="entry name" value="CheC-like"/>
    <property type="match status" value="1"/>
</dbReference>
<evidence type="ECO:0000256" key="3">
    <source>
        <dbReference type="ARBA" id="ARBA00021897"/>
    </source>
</evidence>
<protein>
    <recommendedName>
        <fullName evidence="3">Flagellar motor switch protein FliN</fullName>
    </recommendedName>
</protein>
<dbReference type="GO" id="GO:0005886">
    <property type="term" value="C:plasma membrane"/>
    <property type="evidence" value="ECO:0007669"/>
    <property type="project" value="UniProtKB-SubCell"/>
</dbReference>
<dbReference type="Gene3D" id="2.30.330.10">
    <property type="entry name" value="SpoA-like"/>
    <property type="match status" value="1"/>
</dbReference>
<keyword evidence="10" id="KW-0282">Flagellum</keyword>
<feature type="domain" description="Flagellar motor switch protein FliN-like C-terminal" evidence="9">
    <location>
        <begin position="186"/>
        <end position="255"/>
    </location>
</feature>
<dbReference type="GO" id="GO:0006935">
    <property type="term" value="P:chemotaxis"/>
    <property type="evidence" value="ECO:0007669"/>
    <property type="project" value="UniProtKB-KW"/>
</dbReference>
<evidence type="ECO:0000256" key="5">
    <source>
        <dbReference type="ARBA" id="ARBA00022500"/>
    </source>
</evidence>
<evidence type="ECO:0000313" key="10">
    <source>
        <dbReference type="EMBL" id="GAX87904.1"/>
    </source>
</evidence>
<dbReference type="SUPFAM" id="SSF101801">
    <property type="entry name" value="Surface presentation of antigens (SPOA)"/>
    <property type="match status" value="1"/>
</dbReference>
<dbReference type="InterPro" id="IPR012826">
    <property type="entry name" value="FliN"/>
</dbReference>
<comment type="similarity">
    <text evidence="2">Belongs to the FliN/MopA/SpaO family.</text>
</comment>
<evidence type="ECO:0000256" key="4">
    <source>
        <dbReference type="ARBA" id="ARBA00022475"/>
    </source>
</evidence>
<evidence type="ECO:0000256" key="7">
    <source>
        <dbReference type="ARBA" id="ARBA00023136"/>
    </source>
</evidence>
<comment type="subcellular location">
    <subcellularLocation>
        <location evidence="1">Cell membrane</location>
        <topology evidence="1">Peripheral membrane protein</topology>
        <orientation evidence="1">Cytoplasmic side</orientation>
    </subcellularLocation>
</comment>
<dbReference type="InterPro" id="IPR001543">
    <property type="entry name" value="FliN-like_C"/>
</dbReference>
<dbReference type="GO" id="GO:0003774">
    <property type="term" value="F:cytoskeletal motor activity"/>
    <property type="evidence" value="ECO:0007669"/>
    <property type="project" value="InterPro"/>
</dbReference>
<evidence type="ECO:0000313" key="11">
    <source>
        <dbReference type="Proteomes" id="UP000217944"/>
    </source>
</evidence>
<keyword evidence="11" id="KW-1185">Reference proteome</keyword>
<organism evidence="10 11">
    <name type="scientific">Lebetimonas natsushimae</name>
    <dbReference type="NCBI Taxonomy" id="1936991"/>
    <lineage>
        <taxon>Bacteria</taxon>
        <taxon>Pseudomonadati</taxon>
        <taxon>Campylobacterota</taxon>
        <taxon>Epsilonproteobacteria</taxon>
        <taxon>Nautiliales</taxon>
        <taxon>Nautiliaceae</taxon>
        <taxon>Lebetimonas</taxon>
    </lineage>
</organism>
<dbReference type="NCBIfam" id="NF006272">
    <property type="entry name" value="PRK08432.1"/>
    <property type="match status" value="1"/>
</dbReference>
<dbReference type="GO" id="GO:0071973">
    <property type="term" value="P:bacterial-type flagellum-dependent cell motility"/>
    <property type="evidence" value="ECO:0007669"/>
    <property type="project" value="InterPro"/>
</dbReference>
<comment type="caution">
    <text evidence="10">The sequence shown here is derived from an EMBL/GenBank/DDBJ whole genome shotgun (WGS) entry which is preliminary data.</text>
</comment>
<dbReference type="GO" id="GO:0009425">
    <property type="term" value="C:bacterial-type flagellum basal body"/>
    <property type="evidence" value="ECO:0007669"/>
    <property type="project" value="InterPro"/>
</dbReference>
<proteinExistence type="inferred from homology"/>
<keyword evidence="10" id="KW-0966">Cell projection</keyword>
<comment type="function">
    <text evidence="8">FliM is one of three proteins (FliG, FliN, FliM) that forms the rotor-mounted switch complex (C ring), located at the base of the basal body. This complex interacts with the CheY and CheZ chemotaxis proteins, in addition to contacting components of the motor that determine the direction of flagellar rotation.</text>
</comment>
<dbReference type="PRINTS" id="PR00956">
    <property type="entry name" value="FLGMOTORFLIN"/>
</dbReference>
<evidence type="ECO:0000256" key="2">
    <source>
        <dbReference type="ARBA" id="ARBA00009226"/>
    </source>
</evidence>
<keyword evidence="7" id="KW-0472">Membrane</keyword>
<dbReference type="Proteomes" id="UP000217944">
    <property type="component" value="Unassembled WGS sequence"/>
</dbReference>
<keyword evidence="5" id="KW-0145">Chemotaxis</keyword>
<evidence type="ECO:0000256" key="6">
    <source>
        <dbReference type="ARBA" id="ARBA00022779"/>
    </source>
</evidence>
<dbReference type="AlphaFoldDB" id="A0A292YG80"/>
<dbReference type="Pfam" id="PF01052">
    <property type="entry name" value="FliMN_C"/>
    <property type="match status" value="1"/>
</dbReference>
<dbReference type="OrthoDB" id="9773459at2"/>